<dbReference type="Gene3D" id="3.30.479.30">
    <property type="entry name" value="Band 7 domain"/>
    <property type="match status" value="1"/>
</dbReference>
<protein>
    <submittedName>
        <fullName evidence="3">Regulator of protease activity HflC, stomatin/prohibitin superfamily</fullName>
    </submittedName>
</protein>
<comment type="caution">
    <text evidence="3">The sequence shown here is derived from an EMBL/GenBank/DDBJ whole genome shotgun (WGS) entry which is preliminary data.</text>
</comment>
<dbReference type="InterPro" id="IPR036013">
    <property type="entry name" value="Band_7/SPFH_dom_sf"/>
</dbReference>
<dbReference type="Proteomes" id="UP000076023">
    <property type="component" value="Unassembled WGS sequence"/>
</dbReference>
<reference evidence="4" key="1">
    <citation type="journal article" date="2017" name="Genome Announc.">
        <title>Draft Genome Sequence of Terrimicrobium sacchariphilum NM-5T, a Facultative Anaerobic Soil Bacterium of the Class Spartobacteria.</title>
        <authorList>
            <person name="Qiu Y.L."/>
            <person name="Tourlousse D.M."/>
            <person name="Matsuura N."/>
            <person name="Ohashi A."/>
            <person name="Sekiguchi Y."/>
        </authorList>
    </citation>
    <scope>NUCLEOTIDE SEQUENCE [LARGE SCALE GENOMIC DNA]</scope>
    <source>
        <strain evidence="4">NM-5</strain>
    </source>
</reference>
<dbReference type="PANTHER" id="PTHR43327:SF47">
    <property type="entry name" value="BAND 7 PROTEIN"/>
    <property type="match status" value="1"/>
</dbReference>
<comment type="subcellular location">
    <subcellularLocation>
        <location evidence="1">Membrane</location>
        <topology evidence="1">Single-pass membrane protein</topology>
    </subcellularLocation>
</comment>
<organism evidence="3 4">
    <name type="scientific">Terrimicrobium sacchariphilum</name>
    <dbReference type="NCBI Taxonomy" id="690879"/>
    <lineage>
        <taxon>Bacteria</taxon>
        <taxon>Pseudomonadati</taxon>
        <taxon>Verrucomicrobiota</taxon>
        <taxon>Terrimicrobiia</taxon>
        <taxon>Terrimicrobiales</taxon>
        <taxon>Terrimicrobiaceae</taxon>
        <taxon>Terrimicrobium</taxon>
    </lineage>
</organism>
<evidence type="ECO:0000256" key="1">
    <source>
        <dbReference type="ARBA" id="ARBA00004167"/>
    </source>
</evidence>
<proteinExistence type="predicted"/>
<dbReference type="EMBL" id="BDCO01000003">
    <property type="protein sequence ID" value="GAT35410.1"/>
    <property type="molecule type" value="Genomic_DNA"/>
</dbReference>
<dbReference type="GO" id="GO:0008233">
    <property type="term" value="F:peptidase activity"/>
    <property type="evidence" value="ECO:0007669"/>
    <property type="project" value="UniProtKB-KW"/>
</dbReference>
<dbReference type="GO" id="GO:0016020">
    <property type="term" value="C:membrane"/>
    <property type="evidence" value="ECO:0007669"/>
    <property type="project" value="UniProtKB-SubCell"/>
</dbReference>
<accession>A0A146GDM5</accession>
<dbReference type="InterPro" id="IPR050710">
    <property type="entry name" value="Band7/mec-2_domain"/>
</dbReference>
<keyword evidence="3" id="KW-0378">Hydrolase</keyword>
<dbReference type="PANTHER" id="PTHR43327">
    <property type="entry name" value="STOMATIN-LIKE PROTEIN 2, MITOCHONDRIAL"/>
    <property type="match status" value="1"/>
</dbReference>
<evidence type="ECO:0000313" key="3">
    <source>
        <dbReference type="EMBL" id="GAT35410.1"/>
    </source>
</evidence>
<feature type="domain" description="Band 7" evidence="2">
    <location>
        <begin position="29"/>
        <end position="258"/>
    </location>
</feature>
<name>A0A146GDM5_TERSA</name>
<evidence type="ECO:0000313" key="4">
    <source>
        <dbReference type="Proteomes" id="UP000076023"/>
    </source>
</evidence>
<dbReference type="AlphaFoldDB" id="A0A146GDM5"/>
<keyword evidence="3" id="KW-0645">Protease</keyword>
<dbReference type="InParanoid" id="A0A146GDM5"/>
<dbReference type="GO" id="GO:0006508">
    <property type="term" value="P:proteolysis"/>
    <property type="evidence" value="ECO:0007669"/>
    <property type="project" value="UniProtKB-KW"/>
</dbReference>
<dbReference type="SUPFAM" id="SSF117892">
    <property type="entry name" value="Band 7/SPFH domain"/>
    <property type="match status" value="1"/>
</dbReference>
<keyword evidence="4" id="KW-1185">Reference proteome</keyword>
<gene>
    <name evidence="3" type="ORF">TSACC_3475</name>
</gene>
<dbReference type="STRING" id="690879.TSACC_3475"/>
<sequence>MTSIEIFFGLLFGLTAYLIFRSLALGFYTVAPNERAVITSFGRAQRLKGSTLDTPLADDLSETDRERYIFPQIQVIPPGGPYFRWPWQKVHKVNIAIATASIAYDPETPDANQGGMVLEAVTQDQLNIGVTGQIRFSICEANLYAFLFGVKNPIAHVMGYFVSVLRERIATFRAPEDNTSGEQHLEGISINDLRKNLNLLNEQMDQHCRSSAARYGIVLDASLITGIDPPPQIDGALAAINTAHNEVSSEISVAQALADQRIEESRRAVEIQTMNAEAEVEPLNWLAEQLRQLKQSGPDAIPGYLRNVRLDLYKRARRIIVEAKS</sequence>
<dbReference type="InterPro" id="IPR001107">
    <property type="entry name" value="Band_7"/>
</dbReference>
<dbReference type="Pfam" id="PF01145">
    <property type="entry name" value="Band_7"/>
    <property type="match status" value="1"/>
</dbReference>
<evidence type="ECO:0000259" key="2">
    <source>
        <dbReference type="Pfam" id="PF01145"/>
    </source>
</evidence>